<evidence type="ECO:0000256" key="1">
    <source>
        <dbReference type="ARBA" id="ARBA00013194"/>
    </source>
</evidence>
<dbReference type="Pfam" id="PF19077">
    <property type="entry name" value="Big_13"/>
    <property type="match status" value="1"/>
</dbReference>
<comment type="caution">
    <text evidence="6">The sequence shown here is derived from an EMBL/GenBank/DDBJ whole genome shotgun (WGS) entry which is preliminary data.</text>
</comment>
<dbReference type="PANTHER" id="PTHR45625:SF4">
    <property type="entry name" value="PEPTIDYLPROLYL ISOMERASE DOMAIN AND WD REPEAT-CONTAINING PROTEIN 1"/>
    <property type="match status" value="1"/>
</dbReference>
<gene>
    <name evidence="6" type="ORF">LF1_33960</name>
</gene>
<dbReference type="Pfam" id="PF00160">
    <property type="entry name" value="Pro_isomerase"/>
    <property type="match status" value="1"/>
</dbReference>
<dbReference type="GO" id="GO:0000272">
    <property type="term" value="P:polysaccharide catabolic process"/>
    <property type="evidence" value="ECO:0007669"/>
    <property type="project" value="InterPro"/>
</dbReference>
<dbReference type="Proteomes" id="UP000322699">
    <property type="component" value="Unassembled WGS sequence"/>
</dbReference>
<evidence type="ECO:0000256" key="3">
    <source>
        <dbReference type="ARBA" id="ARBA00023235"/>
    </source>
</evidence>
<dbReference type="InterPro" id="IPR044666">
    <property type="entry name" value="Cyclophilin_A-like"/>
</dbReference>
<feature type="region of interest" description="Disordered" evidence="4">
    <location>
        <begin position="688"/>
        <end position="708"/>
    </location>
</feature>
<evidence type="ECO:0000259" key="5">
    <source>
        <dbReference type="PROSITE" id="PS50072"/>
    </source>
</evidence>
<dbReference type="GO" id="GO:0003755">
    <property type="term" value="F:peptidyl-prolyl cis-trans isomerase activity"/>
    <property type="evidence" value="ECO:0007669"/>
    <property type="project" value="UniProtKB-KW"/>
</dbReference>
<evidence type="ECO:0000256" key="4">
    <source>
        <dbReference type="SAM" id="MobiDB-lite"/>
    </source>
</evidence>
<dbReference type="SUPFAM" id="SSF50891">
    <property type="entry name" value="Cyclophilin-like"/>
    <property type="match status" value="1"/>
</dbReference>
<dbReference type="GO" id="GO:0004553">
    <property type="term" value="F:hydrolase activity, hydrolyzing O-glycosyl compounds"/>
    <property type="evidence" value="ECO:0007669"/>
    <property type="project" value="InterPro"/>
</dbReference>
<dbReference type="InterPro" id="IPR029000">
    <property type="entry name" value="Cyclophilin-like_dom_sf"/>
</dbReference>
<dbReference type="CDD" id="cd00317">
    <property type="entry name" value="cyclophilin"/>
    <property type="match status" value="1"/>
</dbReference>
<accession>A0A5B1CNK7</accession>
<feature type="domain" description="PPIase cyclophilin-type" evidence="5">
    <location>
        <begin position="97"/>
        <end position="249"/>
    </location>
</feature>
<dbReference type="PROSITE" id="PS50072">
    <property type="entry name" value="CSA_PPIASE_2"/>
    <property type="match status" value="1"/>
</dbReference>
<dbReference type="InterPro" id="IPR013783">
    <property type="entry name" value="Ig-like_fold"/>
</dbReference>
<dbReference type="Gene3D" id="2.40.100.10">
    <property type="entry name" value="Cyclophilin-like"/>
    <property type="match status" value="1"/>
</dbReference>
<organism evidence="6 7">
    <name type="scientific">Rubripirellula obstinata</name>
    <dbReference type="NCBI Taxonomy" id="406547"/>
    <lineage>
        <taxon>Bacteria</taxon>
        <taxon>Pseudomonadati</taxon>
        <taxon>Planctomycetota</taxon>
        <taxon>Planctomycetia</taxon>
        <taxon>Pirellulales</taxon>
        <taxon>Pirellulaceae</taxon>
        <taxon>Rubripirellula</taxon>
    </lineage>
</organism>
<dbReference type="InterPro" id="IPR002105">
    <property type="entry name" value="Dockerin_1_rpt"/>
</dbReference>
<name>A0A5B1CNK7_9BACT</name>
<proteinExistence type="predicted"/>
<protein>
    <recommendedName>
        <fullName evidence="1">peptidylprolyl isomerase</fullName>
        <ecNumber evidence="1">5.2.1.8</ecNumber>
    </recommendedName>
</protein>
<dbReference type="InterPro" id="IPR002130">
    <property type="entry name" value="Cyclophilin-type_PPIase_dom"/>
</dbReference>
<keyword evidence="2" id="KW-0697">Rotamase</keyword>
<dbReference type="RefSeq" id="WP_068267293.1">
    <property type="nucleotide sequence ID" value="NZ_VRLW01000001.1"/>
</dbReference>
<sequence>MLKTTKTSNRRQLSNRNRLMKAESLESRRLLAGDAPTFELLGDQTVEVGSPLHLPIDGFDADGGPLTVSVEVSNPEAVTAEVITGNRSLRLDVASFGTMIFELYEGRAPRPTARIIELTEAGFYDGIIFHRIVDDFVLQAGDPNGTGQTGSDLGTFDDQFHPDLQHNQNGVLSFAKTSADDTNNSQFFITERETVNTRNLDFNHSVFGQLVEGEDVRETLSEVPVEVPPTGQQPTNRPITDVVIESATIFEDIENSIVMLRAIGAGGQSDVTITIADAEGNSSFETFTVNTIGDQFNAGPYLVDPGPVILAPAGQSFSLPLTAIDIEEEPFQFVGLIFTENFGTANINTATQILEPVNDELQLELDEGFVGDIDLIIGVRSFSGNPNHIDTQGFTIEVVDSLTAPTSIDLASSSDSGSSNDDNITNANRLVFDVSDVTAGADVEIVRADTGDVLGLTRASDESVSVDVDLPDEFLDGTLELIARQRVGDVISDATNSLSVEIDRSSPQFLGSPIPEHLFAGDVLSEVLTSNESDVDWSLISGPVGLTVELATGQVNWPTTADTRDLHPFAIRIADRAGNEAEQSYSINVTSRYFNPIDAFDVNGSGEVDSLDALIVINAISRNGGEIELPETDGSEPSPLNQDFFYNTNNDTAITALDALVVMNEIARRQAGGGPSLDAESIITFDSSSPIHGLGESDDERDEHRMLF</sequence>
<keyword evidence="7" id="KW-1185">Reference proteome</keyword>
<dbReference type="EC" id="5.2.1.8" evidence="1"/>
<evidence type="ECO:0000313" key="6">
    <source>
        <dbReference type="EMBL" id="KAA1260854.1"/>
    </source>
</evidence>
<dbReference type="OrthoDB" id="270889at2"/>
<dbReference type="AlphaFoldDB" id="A0A5B1CNK7"/>
<dbReference type="EMBL" id="VRLW01000001">
    <property type="protein sequence ID" value="KAA1260854.1"/>
    <property type="molecule type" value="Genomic_DNA"/>
</dbReference>
<evidence type="ECO:0000313" key="7">
    <source>
        <dbReference type="Proteomes" id="UP000322699"/>
    </source>
</evidence>
<evidence type="ECO:0000256" key="2">
    <source>
        <dbReference type="ARBA" id="ARBA00023110"/>
    </source>
</evidence>
<keyword evidence="3 6" id="KW-0413">Isomerase</keyword>
<dbReference type="Pfam" id="PF00404">
    <property type="entry name" value="Dockerin_1"/>
    <property type="match status" value="1"/>
</dbReference>
<dbReference type="PANTHER" id="PTHR45625">
    <property type="entry name" value="PEPTIDYL-PROLYL CIS-TRANS ISOMERASE-RELATED"/>
    <property type="match status" value="1"/>
</dbReference>
<reference evidence="6 7" key="1">
    <citation type="submission" date="2019-08" db="EMBL/GenBank/DDBJ databases">
        <title>Deep-cultivation of Planctomycetes and their phenomic and genomic characterization uncovers novel biology.</title>
        <authorList>
            <person name="Wiegand S."/>
            <person name="Jogler M."/>
            <person name="Boedeker C."/>
            <person name="Pinto D."/>
            <person name="Vollmers J."/>
            <person name="Rivas-Marin E."/>
            <person name="Kohn T."/>
            <person name="Peeters S.H."/>
            <person name="Heuer A."/>
            <person name="Rast P."/>
            <person name="Oberbeckmann S."/>
            <person name="Bunk B."/>
            <person name="Jeske O."/>
            <person name="Meyerdierks A."/>
            <person name="Storesund J.E."/>
            <person name="Kallscheuer N."/>
            <person name="Luecker S."/>
            <person name="Lage O.M."/>
            <person name="Pohl T."/>
            <person name="Merkel B.J."/>
            <person name="Hornburger P."/>
            <person name="Mueller R.-W."/>
            <person name="Bruemmer F."/>
            <person name="Labrenz M."/>
            <person name="Spormann A.M."/>
            <person name="Op Den Camp H."/>
            <person name="Overmann J."/>
            <person name="Amann R."/>
            <person name="Jetten M.S.M."/>
            <person name="Mascher T."/>
            <person name="Medema M.H."/>
            <person name="Devos D.P."/>
            <person name="Kaster A.-K."/>
            <person name="Ovreas L."/>
            <person name="Rohde M."/>
            <person name="Galperin M.Y."/>
            <person name="Jogler C."/>
        </authorList>
    </citation>
    <scope>NUCLEOTIDE SEQUENCE [LARGE SCALE GENOMIC DNA]</scope>
    <source>
        <strain evidence="6 7">LF1</strain>
    </source>
</reference>
<dbReference type="InterPro" id="IPR044016">
    <property type="entry name" value="Big_13"/>
</dbReference>
<dbReference type="Gene3D" id="2.60.40.10">
    <property type="entry name" value="Immunoglobulins"/>
    <property type="match status" value="1"/>
</dbReference>